<feature type="domain" description="CCHC-type" evidence="1">
    <location>
        <begin position="236"/>
        <end position="252"/>
    </location>
</feature>
<dbReference type="GO" id="GO:0008270">
    <property type="term" value="F:zinc ion binding"/>
    <property type="evidence" value="ECO:0007669"/>
    <property type="project" value="InterPro"/>
</dbReference>
<dbReference type="InterPro" id="IPR050462">
    <property type="entry name" value="Retroviral_Gag-Pol_poly"/>
</dbReference>
<dbReference type="EMBL" id="CAJHUB010000754">
    <property type="protein sequence ID" value="CAD7682264.1"/>
    <property type="molecule type" value="Genomic_DNA"/>
</dbReference>
<evidence type="ECO:0000313" key="3">
    <source>
        <dbReference type="Proteomes" id="UP000645828"/>
    </source>
</evidence>
<dbReference type="SUPFAM" id="SSF47943">
    <property type="entry name" value="Retrovirus capsid protein, N-terminal core domain"/>
    <property type="match status" value="1"/>
</dbReference>
<dbReference type="InterPro" id="IPR036875">
    <property type="entry name" value="Znf_CCHC_sf"/>
</dbReference>
<comment type="caution">
    <text evidence="2">The sequence shown here is derived from an EMBL/GenBank/DDBJ whole genome shotgun (WGS) entry which is preliminary data.</text>
</comment>
<dbReference type="InterPro" id="IPR008919">
    <property type="entry name" value="Retrov_capsid_N"/>
</dbReference>
<dbReference type="Gene3D" id="4.10.60.10">
    <property type="entry name" value="Zinc finger, CCHC-type"/>
    <property type="match status" value="1"/>
</dbReference>
<proteinExistence type="predicted"/>
<gene>
    <name evidence="2" type="ORF">NYPRO_LOCUS15056</name>
</gene>
<dbReference type="InterPro" id="IPR003036">
    <property type="entry name" value="Gag_P30"/>
</dbReference>
<dbReference type="AlphaFoldDB" id="A0A811Z479"/>
<dbReference type="Gene3D" id="1.10.375.10">
    <property type="entry name" value="Human Immunodeficiency Virus Type 1 Capsid Protein"/>
    <property type="match status" value="1"/>
</dbReference>
<sequence length="264" mass="29665">MEFQYLTTTLTPEKRERIPAVAREHAKQVHLTNATMPVGAQEIPVMDPGWDYQTGQDGHRRQDCMAHCLIAGMREASNKTINYDKLWEIIQNPDENPVVFLNRLTEALTQYTHLDPTSPAGATVLATHFVSQSSPNICKKIKKANEGPQTPIPDLVKMAFKVFNTQEEAAELKRQARLQQKVKLQTQALVAALWLAGSGSQQNRGINRTPPGACFKCRTEGQWVRQCPNPKEPTWPCPQCRMTGHWKSDCPSLRILGASTQRKP</sequence>
<protein>
    <submittedName>
        <fullName evidence="2">(raccoon dog) hypothetical protein</fullName>
    </submittedName>
</protein>
<dbReference type="SMART" id="SM00343">
    <property type="entry name" value="ZnF_C2HC"/>
    <property type="match status" value="2"/>
</dbReference>
<dbReference type="InterPro" id="IPR001878">
    <property type="entry name" value="Znf_CCHC"/>
</dbReference>
<name>A0A811Z479_NYCPR</name>
<dbReference type="GO" id="GO:0003676">
    <property type="term" value="F:nucleic acid binding"/>
    <property type="evidence" value="ECO:0007669"/>
    <property type="project" value="InterPro"/>
</dbReference>
<evidence type="ECO:0000259" key="1">
    <source>
        <dbReference type="SMART" id="SM00343"/>
    </source>
</evidence>
<dbReference type="Proteomes" id="UP000645828">
    <property type="component" value="Unassembled WGS sequence"/>
</dbReference>
<feature type="domain" description="CCHC-type" evidence="1">
    <location>
        <begin position="213"/>
        <end position="229"/>
    </location>
</feature>
<dbReference type="Pfam" id="PF02093">
    <property type="entry name" value="Gag_p30"/>
    <property type="match status" value="1"/>
</dbReference>
<reference evidence="2" key="1">
    <citation type="submission" date="2020-12" db="EMBL/GenBank/DDBJ databases">
        <authorList>
            <consortium name="Molecular Ecology Group"/>
        </authorList>
    </citation>
    <scope>NUCLEOTIDE SEQUENCE</scope>
    <source>
        <strain evidence="2">TBG_1078</strain>
    </source>
</reference>
<dbReference type="GO" id="GO:0019068">
    <property type="term" value="P:virion assembly"/>
    <property type="evidence" value="ECO:0007669"/>
    <property type="project" value="InterPro"/>
</dbReference>
<evidence type="ECO:0000313" key="2">
    <source>
        <dbReference type="EMBL" id="CAD7682264.1"/>
    </source>
</evidence>
<dbReference type="PANTHER" id="PTHR33166">
    <property type="entry name" value="GAG_P30 DOMAIN-CONTAINING PROTEIN"/>
    <property type="match status" value="1"/>
</dbReference>
<keyword evidence="3" id="KW-1185">Reference proteome</keyword>
<organism evidence="2 3">
    <name type="scientific">Nyctereutes procyonoides</name>
    <name type="common">Raccoon dog</name>
    <name type="synonym">Canis procyonoides</name>
    <dbReference type="NCBI Taxonomy" id="34880"/>
    <lineage>
        <taxon>Eukaryota</taxon>
        <taxon>Metazoa</taxon>
        <taxon>Chordata</taxon>
        <taxon>Craniata</taxon>
        <taxon>Vertebrata</taxon>
        <taxon>Euteleostomi</taxon>
        <taxon>Mammalia</taxon>
        <taxon>Eutheria</taxon>
        <taxon>Laurasiatheria</taxon>
        <taxon>Carnivora</taxon>
        <taxon>Caniformia</taxon>
        <taxon>Canidae</taxon>
        <taxon>Nyctereutes</taxon>
    </lineage>
</organism>
<accession>A0A811Z479</accession>
<dbReference type="SUPFAM" id="SSF57756">
    <property type="entry name" value="Retrovirus zinc finger-like domains"/>
    <property type="match status" value="1"/>
</dbReference>